<name>A0A3N1P0J8_9GAMM</name>
<feature type="region of interest" description="Disordered" evidence="1">
    <location>
        <begin position="1"/>
        <end position="23"/>
    </location>
</feature>
<accession>A0A3N1P0J8</accession>
<dbReference type="PROSITE" id="PS51465">
    <property type="entry name" value="KAZAL_2"/>
    <property type="match status" value="1"/>
</dbReference>
<protein>
    <recommendedName>
        <fullName evidence="2">Kazal-like domain-containing protein</fullName>
    </recommendedName>
</protein>
<proteinExistence type="predicted"/>
<gene>
    <name evidence="3" type="ORF">EDC38_0820</name>
</gene>
<dbReference type="Gene3D" id="3.30.60.30">
    <property type="match status" value="1"/>
</dbReference>
<comment type="caution">
    <text evidence="3">The sequence shown here is derived from an EMBL/GenBank/DDBJ whole genome shotgun (WGS) entry which is preliminary data.</text>
</comment>
<reference evidence="3 4" key="1">
    <citation type="submission" date="2018-11" db="EMBL/GenBank/DDBJ databases">
        <title>Genomic Encyclopedia of Type Strains, Phase IV (KMG-IV): sequencing the most valuable type-strain genomes for metagenomic binning, comparative biology and taxonomic classification.</title>
        <authorList>
            <person name="Goeker M."/>
        </authorList>
    </citation>
    <scope>NUCLEOTIDE SEQUENCE [LARGE SCALE GENOMIC DNA]</scope>
    <source>
        <strain evidence="3 4">DSM 16974</strain>
    </source>
</reference>
<evidence type="ECO:0000259" key="2">
    <source>
        <dbReference type="PROSITE" id="PS51465"/>
    </source>
</evidence>
<evidence type="ECO:0000313" key="3">
    <source>
        <dbReference type="EMBL" id="ROQ20220.1"/>
    </source>
</evidence>
<feature type="compositionally biased region" description="Polar residues" evidence="1">
    <location>
        <begin position="1"/>
        <end position="14"/>
    </location>
</feature>
<feature type="domain" description="Kazal-like" evidence="2">
    <location>
        <begin position="21"/>
        <end position="97"/>
    </location>
</feature>
<dbReference type="InterPro" id="IPR002350">
    <property type="entry name" value="Kazal_dom"/>
</dbReference>
<sequence length="101" mass="10552">MVTLTACQGGSANEQPAPALPEDLTTCPQERPDVCTQQYDPVCGYFQLAPKDDGVTSSKEWATETSAGAGQKRTFGNACSACAKDGVIGFVEGECRSPSSE</sequence>
<evidence type="ECO:0000256" key="1">
    <source>
        <dbReference type="SAM" id="MobiDB-lite"/>
    </source>
</evidence>
<dbReference type="EMBL" id="RJUK01000001">
    <property type="protein sequence ID" value="ROQ20220.1"/>
    <property type="molecule type" value="Genomic_DNA"/>
</dbReference>
<organism evidence="3 4">
    <name type="scientific">Marinimicrobium koreense</name>
    <dbReference type="NCBI Taxonomy" id="306545"/>
    <lineage>
        <taxon>Bacteria</taxon>
        <taxon>Pseudomonadati</taxon>
        <taxon>Pseudomonadota</taxon>
        <taxon>Gammaproteobacteria</taxon>
        <taxon>Cellvibrionales</taxon>
        <taxon>Cellvibrionaceae</taxon>
        <taxon>Marinimicrobium</taxon>
    </lineage>
</organism>
<dbReference type="AlphaFoldDB" id="A0A3N1P0J8"/>
<evidence type="ECO:0000313" key="4">
    <source>
        <dbReference type="Proteomes" id="UP000273643"/>
    </source>
</evidence>
<dbReference type="Proteomes" id="UP000273643">
    <property type="component" value="Unassembled WGS sequence"/>
</dbReference>
<keyword evidence="4" id="KW-1185">Reference proteome</keyword>